<feature type="region of interest" description="Disordered" evidence="1">
    <location>
        <begin position="152"/>
        <end position="231"/>
    </location>
</feature>
<evidence type="ECO:0000256" key="1">
    <source>
        <dbReference type="SAM" id="MobiDB-lite"/>
    </source>
</evidence>
<protein>
    <submittedName>
        <fullName evidence="2">Uncharacterized protein</fullName>
    </submittedName>
</protein>
<sequence>MPLLLEAGLGRQKERTATATGAEATLRDECLRLLSEWTAEYGHRHPQETELEALRAVLTDTEADTEVWEDVDGPSTSAAEPSSSAGAAWPAFDPTTVDLAIAGPILDAIAVKEREVRRALRARRSGDGAALPGALAPLRDLRYQALRARWEAGRGGGCGDARQRDGGGRRSAPVSTAAAAPAPAAIPPLKLRDPAAPKPGAHILSAGPVPAASPARPAPSRERASALPESLRRRLAAEAPELPAGAYTHFWDSGQQRALTSGTAEVYNHWGAVDVSKELPAERLDEVFMVPANFIERHHRAPAAQSTEEAGPGPSAQSQSAARAASTKAKPGFQ</sequence>
<dbReference type="Proteomes" id="UP001255856">
    <property type="component" value="Unassembled WGS sequence"/>
</dbReference>
<feature type="compositionally biased region" description="Low complexity" evidence="1">
    <location>
        <begin position="205"/>
        <end position="215"/>
    </location>
</feature>
<dbReference type="EMBL" id="JASFZW010000002">
    <property type="protein sequence ID" value="KAK2080143.1"/>
    <property type="molecule type" value="Genomic_DNA"/>
</dbReference>
<feature type="region of interest" description="Disordered" evidence="1">
    <location>
        <begin position="70"/>
        <end position="89"/>
    </location>
</feature>
<evidence type="ECO:0000313" key="3">
    <source>
        <dbReference type="Proteomes" id="UP001255856"/>
    </source>
</evidence>
<evidence type="ECO:0000313" key="2">
    <source>
        <dbReference type="EMBL" id="KAK2080143.1"/>
    </source>
</evidence>
<comment type="caution">
    <text evidence="2">The sequence shown here is derived from an EMBL/GenBank/DDBJ whole genome shotgun (WGS) entry which is preliminary data.</text>
</comment>
<dbReference type="AlphaFoldDB" id="A0AAD9IM43"/>
<proteinExistence type="predicted"/>
<keyword evidence="3" id="KW-1185">Reference proteome</keyword>
<organism evidence="2 3">
    <name type="scientific">Prototheca wickerhamii</name>
    <dbReference type="NCBI Taxonomy" id="3111"/>
    <lineage>
        <taxon>Eukaryota</taxon>
        <taxon>Viridiplantae</taxon>
        <taxon>Chlorophyta</taxon>
        <taxon>core chlorophytes</taxon>
        <taxon>Trebouxiophyceae</taxon>
        <taxon>Chlorellales</taxon>
        <taxon>Chlorellaceae</taxon>
        <taxon>Prototheca</taxon>
    </lineage>
</organism>
<feature type="compositionally biased region" description="Low complexity" evidence="1">
    <location>
        <begin position="74"/>
        <end position="89"/>
    </location>
</feature>
<feature type="compositionally biased region" description="Low complexity" evidence="1">
    <location>
        <begin position="170"/>
        <end position="183"/>
    </location>
</feature>
<feature type="compositionally biased region" description="Low complexity" evidence="1">
    <location>
        <begin position="310"/>
        <end position="326"/>
    </location>
</feature>
<name>A0AAD9IM43_PROWI</name>
<accession>A0AAD9IM43</accession>
<feature type="compositionally biased region" description="Basic and acidic residues" evidence="1">
    <location>
        <begin position="219"/>
        <end position="231"/>
    </location>
</feature>
<gene>
    <name evidence="2" type="ORF">QBZ16_002539</name>
</gene>
<feature type="region of interest" description="Disordered" evidence="1">
    <location>
        <begin position="300"/>
        <end position="334"/>
    </location>
</feature>
<reference evidence="2" key="1">
    <citation type="submission" date="2021-01" db="EMBL/GenBank/DDBJ databases">
        <authorList>
            <person name="Eckstrom K.M.E."/>
        </authorList>
    </citation>
    <scope>NUCLEOTIDE SEQUENCE</scope>
    <source>
        <strain evidence="2">UVCC 0001</strain>
    </source>
</reference>